<evidence type="ECO:0000313" key="1">
    <source>
        <dbReference type="EMBL" id="CAB4028736.1"/>
    </source>
</evidence>
<sequence>MGWGLKSSSKKPRFSKKQKVYLIGKFQIGEKLQGEKSLSEEGNDEDDEDFDDLENTAMEAHIELLTKELVPQHPIMYETYNLCDTILRSQLKKFNISLLKEICDSLMIDATDILSAKRKQPYIEKIEELYTGCTCR</sequence>
<gene>
    <name evidence="1" type="ORF">PACLA_8A035752</name>
</gene>
<accession>A0A6S7J9J9</accession>
<dbReference type="EMBL" id="CACRXK020015682">
    <property type="protein sequence ID" value="CAB4028736.1"/>
    <property type="molecule type" value="Genomic_DNA"/>
</dbReference>
<keyword evidence="2" id="KW-1185">Reference proteome</keyword>
<comment type="caution">
    <text evidence="1">The sequence shown here is derived from an EMBL/GenBank/DDBJ whole genome shotgun (WGS) entry which is preliminary data.</text>
</comment>
<dbReference type="AlphaFoldDB" id="A0A6S7J9J9"/>
<evidence type="ECO:0000313" key="2">
    <source>
        <dbReference type="Proteomes" id="UP001152795"/>
    </source>
</evidence>
<feature type="non-terminal residue" evidence="1">
    <location>
        <position position="1"/>
    </location>
</feature>
<proteinExistence type="predicted"/>
<dbReference type="Proteomes" id="UP001152795">
    <property type="component" value="Unassembled WGS sequence"/>
</dbReference>
<organism evidence="1 2">
    <name type="scientific">Paramuricea clavata</name>
    <name type="common">Red gorgonian</name>
    <name type="synonym">Violescent sea-whip</name>
    <dbReference type="NCBI Taxonomy" id="317549"/>
    <lineage>
        <taxon>Eukaryota</taxon>
        <taxon>Metazoa</taxon>
        <taxon>Cnidaria</taxon>
        <taxon>Anthozoa</taxon>
        <taxon>Octocorallia</taxon>
        <taxon>Malacalcyonacea</taxon>
        <taxon>Plexauridae</taxon>
        <taxon>Paramuricea</taxon>
    </lineage>
</organism>
<reference evidence="1" key="1">
    <citation type="submission" date="2020-04" db="EMBL/GenBank/DDBJ databases">
        <authorList>
            <person name="Alioto T."/>
            <person name="Alioto T."/>
            <person name="Gomez Garrido J."/>
        </authorList>
    </citation>
    <scope>NUCLEOTIDE SEQUENCE</scope>
    <source>
        <strain evidence="1">A484AB</strain>
    </source>
</reference>
<name>A0A6S7J9J9_PARCT</name>
<protein>
    <submittedName>
        <fullName evidence="1">Uncharacterized protein</fullName>
    </submittedName>
</protein>